<keyword evidence="6" id="KW-0472">Membrane</keyword>
<evidence type="ECO:0000256" key="8">
    <source>
        <dbReference type="ARBA" id="ARBA00023170"/>
    </source>
</evidence>
<keyword evidence="5" id="KW-1133">Transmembrane helix</keyword>
<evidence type="ECO:0000313" key="12">
    <source>
        <dbReference type="EMBL" id="AUX30727.1"/>
    </source>
</evidence>
<dbReference type="PANTHER" id="PTHR47460:SF1">
    <property type="entry name" value="SERINE_THREONINE-PROTEIN KINASE-LIKE PROTEIN ACR4"/>
    <property type="match status" value="1"/>
</dbReference>
<evidence type="ECO:0000256" key="10">
    <source>
        <dbReference type="ARBA" id="ARBA00047899"/>
    </source>
</evidence>
<dbReference type="InterPro" id="IPR009091">
    <property type="entry name" value="RCC1/BLIP-II"/>
</dbReference>
<dbReference type="Gene3D" id="2.130.10.30">
    <property type="entry name" value="Regulator of chromosome condensation 1/beta-lactamase-inhibitor protein II"/>
    <property type="match status" value="1"/>
</dbReference>
<evidence type="ECO:0000256" key="9">
    <source>
        <dbReference type="ARBA" id="ARBA00023180"/>
    </source>
</evidence>
<sequence length="198" mass="20959">MRRAVSSTASPLRAGARRAPFARTAATSVGVTTARASSRRGKFVAVAAGGTHTCGLRPNGDIDCFGSDYWQTAAHSPATFKAVAAGVHHSCGLLLNGELRCWGFYLDEEAPPLTGSYDALYMGEAALCARRSADHGIECAATRSTTKIVPRARSASLAENFPQVRVEQLPLRRVGKRSRIAARGSVAQQTEMVGPRAS</sequence>
<gene>
    <name evidence="12" type="ORF">SOCE836_028380</name>
</gene>
<keyword evidence="4" id="KW-0732">Signal</keyword>
<comment type="subcellular location">
    <subcellularLocation>
        <location evidence="1">Membrane</location>
        <topology evidence="1">Single-pass type I membrane protein</topology>
    </subcellularLocation>
</comment>
<evidence type="ECO:0000256" key="2">
    <source>
        <dbReference type="ARBA" id="ARBA00012513"/>
    </source>
</evidence>
<dbReference type="Proteomes" id="UP000295497">
    <property type="component" value="Chromosome"/>
</dbReference>
<comment type="catalytic activity">
    <reaction evidence="10">
        <text>L-threonyl-[protein] + ATP = O-phospho-L-threonyl-[protein] + ADP + H(+)</text>
        <dbReference type="Rhea" id="RHEA:46608"/>
        <dbReference type="Rhea" id="RHEA-COMP:11060"/>
        <dbReference type="Rhea" id="RHEA-COMP:11605"/>
        <dbReference type="ChEBI" id="CHEBI:15378"/>
        <dbReference type="ChEBI" id="CHEBI:30013"/>
        <dbReference type="ChEBI" id="CHEBI:30616"/>
        <dbReference type="ChEBI" id="CHEBI:61977"/>
        <dbReference type="ChEBI" id="CHEBI:456216"/>
        <dbReference type="EC" id="2.7.11.1"/>
    </reaction>
</comment>
<evidence type="ECO:0000256" key="11">
    <source>
        <dbReference type="ARBA" id="ARBA00048679"/>
    </source>
</evidence>
<evidence type="ECO:0000256" key="4">
    <source>
        <dbReference type="ARBA" id="ARBA00022729"/>
    </source>
</evidence>
<evidence type="ECO:0000256" key="3">
    <source>
        <dbReference type="ARBA" id="ARBA00022692"/>
    </source>
</evidence>
<dbReference type="EC" id="2.7.11.1" evidence="2"/>
<dbReference type="GO" id="GO:0004674">
    <property type="term" value="F:protein serine/threonine kinase activity"/>
    <property type="evidence" value="ECO:0007669"/>
    <property type="project" value="UniProtKB-KW"/>
</dbReference>
<evidence type="ECO:0000313" key="13">
    <source>
        <dbReference type="Proteomes" id="UP000295497"/>
    </source>
</evidence>
<protein>
    <recommendedName>
        <fullName evidence="2">non-specific serine/threonine protein kinase</fullName>
        <ecNumber evidence="2">2.7.11.1</ecNumber>
    </recommendedName>
</protein>
<keyword evidence="9" id="KW-0325">Glycoprotein</keyword>
<evidence type="ECO:0000256" key="1">
    <source>
        <dbReference type="ARBA" id="ARBA00004479"/>
    </source>
</evidence>
<evidence type="ECO:0000256" key="6">
    <source>
        <dbReference type="ARBA" id="ARBA00023136"/>
    </source>
</evidence>
<dbReference type="EMBL" id="CP012672">
    <property type="protein sequence ID" value="AUX30727.1"/>
    <property type="molecule type" value="Genomic_DNA"/>
</dbReference>
<reference evidence="12 13" key="1">
    <citation type="submission" date="2015-09" db="EMBL/GenBank/DDBJ databases">
        <title>Sorangium comparison.</title>
        <authorList>
            <person name="Zaburannyi N."/>
            <person name="Bunk B."/>
            <person name="Overmann J."/>
            <person name="Mueller R."/>
        </authorList>
    </citation>
    <scope>NUCLEOTIDE SEQUENCE [LARGE SCALE GENOMIC DNA]</scope>
    <source>
        <strain evidence="12 13">So ce836</strain>
    </source>
</reference>
<keyword evidence="8" id="KW-0675">Receptor</keyword>
<dbReference type="PANTHER" id="PTHR47460">
    <property type="entry name" value="SERINE/THREONINE-PROTEIN KINASE-LIKE PROTEIN ACR4"/>
    <property type="match status" value="1"/>
</dbReference>
<dbReference type="GO" id="GO:0016020">
    <property type="term" value="C:membrane"/>
    <property type="evidence" value="ECO:0007669"/>
    <property type="project" value="UniProtKB-SubCell"/>
</dbReference>
<dbReference type="SUPFAM" id="SSF50985">
    <property type="entry name" value="RCC1/BLIP-II"/>
    <property type="match status" value="1"/>
</dbReference>
<organism evidence="12 13">
    <name type="scientific">Sorangium cellulosum</name>
    <name type="common">Polyangium cellulosum</name>
    <dbReference type="NCBI Taxonomy" id="56"/>
    <lineage>
        <taxon>Bacteria</taxon>
        <taxon>Pseudomonadati</taxon>
        <taxon>Myxococcota</taxon>
        <taxon>Polyangia</taxon>
        <taxon>Polyangiales</taxon>
        <taxon>Polyangiaceae</taxon>
        <taxon>Sorangium</taxon>
    </lineage>
</organism>
<accession>A0A4P2QL07</accession>
<name>A0A4P2QL07_SORCE</name>
<keyword evidence="3" id="KW-0812">Transmembrane</keyword>
<comment type="catalytic activity">
    <reaction evidence="11">
        <text>L-seryl-[protein] + ATP = O-phospho-L-seryl-[protein] + ADP + H(+)</text>
        <dbReference type="Rhea" id="RHEA:17989"/>
        <dbReference type="Rhea" id="RHEA-COMP:9863"/>
        <dbReference type="Rhea" id="RHEA-COMP:11604"/>
        <dbReference type="ChEBI" id="CHEBI:15378"/>
        <dbReference type="ChEBI" id="CHEBI:29999"/>
        <dbReference type="ChEBI" id="CHEBI:30616"/>
        <dbReference type="ChEBI" id="CHEBI:83421"/>
        <dbReference type="ChEBI" id="CHEBI:456216"/>
        <dbReference type="EC" id="2.7.11.1"/>
    </reaction>
</comment>
<dbReference type="AlphaFoldDB" id="A0A4P2QL07"/>
<keyword evidence="7" id="KW-1015">Disulfide bond</keyword>
<dbReference type="Pfam" id="PF13540">
    <property type="entry name" value="RCC1_2"/>
    <property type="match status" value="2"/>
</dbReference>
<evidence type="ECO:0000256" key="7">
    <source>
        <dbReference type="ARBA" id="ARBA00023157"/>
    </source>
</evidence>
<evidence type="ECO:0000256" key="5">
    <source>
        <dbReference type="ARBA" id="ARBA00022989"/>
    </source>
</evidence>
<proteinExistence type="predicted"/>